<keyword evidence="14" id="KW-1185">Reference proteome</keyword>
<dbReference type="AlphaFoldDB" id="F9X7M7"/>
<sequence>MGIFDYVSDLYAAMSVQTAEAEEPQKDDGGDEGSEGEDNKEEQSEDSEESGEAEEGGDDAEEEEEEEEEDEEEDEPEDIKPKLEEECLKTSACAPLKHHYDECAERVQHQTEQHGKAEEDCVEEFFHMMHCASQCAAPKLFRQLR</sequence>
<feature type="compositionally biased region" description="Acidic residues" evidence="11">
    <location>
        <begin position="29"/>
        <end position="77"/>
    </location>
</feature>
<keyword evidence="8" id="KW-0472">Membrane</keyword>
<keyword evidence="5" id="KW-0999">Mitochondrion inner membrane</keyword>
<dbReference type="PANTHER" id="PTHR15336">
    <property type="entry name" value="UBIQUINOL-CYTOCHROME C REDUCTASE COMPLEX 7.8 KDA PROTEIN"/>
    <property type="match status" value="1"/>
</dbReference>
<dbReference type="STRING" id="336722.F9X7M7"/>
<organism evidence="13 14">
    <name type="scientific">Zymoseptoria tritici (strain CBS 115943 / IPO323)</name>
    <name type="common">Speckled leaf blotch fungus</name>
    <name type="synonym">Septoria tritici</name>
    <dbReference type="NCBI Taxonomy" id="336722"/>
    <lineage>
        <taxon>Eukaryota</taxon>
        <taxon>Fungi</taxon>
        <taxon>Dikarya</taxon>
        <taxon>Ascomycota</taxon>
        <taxon>Pezizomycotina</taxon>
        <taxon>Dothideomycetes</taxon>
        <taxon>Dothideomycetidae</taxon>
        <taxon>Mycosphaerellales</taxon>
        <taxon>Mycosphaerellaceae</taxon>
        <taxon>Zymoseptoria</taxon>
    </lineage>
</organism>
<evidence type="ECO:0000256" key="1">
    <source>
        <dbReference type="ARBA" id="ARBA00004137"/>
    </source>
</evidence>
<dbReference type="GO" id="GO:0006122">
    <property type="term" value="P:mitochondrial electron transport, ubiquinol to cytochrome c"/>
    <property type="evidence" value="ECO:0007669"/>
    <property type="project" value="InterPro"/>
</dbReference>
<dbReference type="VEuPathDB" id="FungiDB:ZTRI_3.210"/>
<evidence type="ECO:0000256" key="9">
    <source>
        <dbReference type="ARBA" id="ARBA00044155"/>
    </source>
</evidence>
<dbReference type="PANTHER" id="PTHR15336:SF0">
    <property type="entry name" value="CYTOCHROME B-C1 COMPLEX SUBUNIT 6, MITOCHONDRIAL"/>
    <property type="match status" value="1"/>
</dbReference>
<evidence type="ECO:0000256" key="5">
    <source>
        <dbReference type="ARBA" id="ARBA00022792"/>
    </source>
</evidence>
<dbReference type="InterPro" id="IPR003422">
    <property type="entry name" value="Cyt_b-c1_6"/>
</dbReference>
<dbReference type="Gene3D" id="1.10.287.20">
    <property type="entry name" value="Ubiquinol-cytochrome C reductase hinge domain"/>
    <property type="match status" value="1"/>
</dbReference>
<dbReference type="OMA" id="NEDCVEE"/>
<evidence type="ECO:0000259" key="12">
    <source>
        <dbReference type="Pfam" id="PF02320"/>
    </source>
</evidence>
<evidence type="ECO:0000256" key="3">
    <source>
        <dbReference type="ARBA" id="ARBA00022448"/>
    </source>
</evidence>
<protein>
    <recommendedName>
        <fullName evidence="9">Cytochrome b-c1 complex subunit 6, mitochondrial</fullName>
    </recommendedName>
    <alternativeName>
        <fullName evidence="10">Complex III subunit 6</fullName>
    </alternativeName>
</protein>
<dbReference type="InterPro" id="IPR023184">
    <property type="entry name" value="Ubol_cytC_Rdtase_hinge_dom"/>
</dbReference>
<feature type="region of interest" description="Disordered" evidence="11">
    <location>
        <begin position="15"/>
        <end position="84"/>
    </location>
</feature>
<dbReference type="RefSeq" id="XP_003853693.1">
    <property type="nucleotide sequence ID" value="XM_003853645.1"/>
</dbReference>
<comment type="subcellular location">
    <subcellularLocation>
        <location evidence="1">Mitochondrion inner membrane</location>
        <topology evidence="1">Peripheral membrane protein</topology>
        <orientation evidence="1">Intermembrane side</orientation>
    </subcellularLocation>
</comment>
<evidence type="ECO:0000256" key="11">
    <source>
        <dbReference type="SAM" id="MobiDB-lite"/>
    </source>
</evidence>
<reference evidence="13 14" key="1">
    <citation type="journal article" date="2011" name="PLoS Genet.">
        <title>Finished genome of the fungal wheat pathogen Mycosphaerella graminicola reveals dispensome structure, chromosome plasticity, and stealth pathogenesis.</title>
        <authorList>
            <person name="Goodwin S.B."/>
            <person name="Ben M'barek S."/>
            <person name="Dhillon B."/>
            <person name="Wittenberg A.H.J."/>
            <person name="Crane C.F."/>
            <person name="Hane J.K."/>
            <person name="Foster A.J."/>
            <person name="Van der Lee T.A.J."/>
            <person name="Grimwood J."/>
            <person name="Aerts A."/>
            <person name="Antoniw J."/>
            <person name="Bailey A."/>
            <person name="Bluhm B."/>
            <person name="Bowler J."/>
            <person name="Bristow J."/>
            <person name="van der Burgt A."/>
            <person name="Canto-Canche B."/>
            <person name="Churchill A.C.L."/>
            <person name="Conde-Ferraez L."/>
            <person name="Cools H.J."/>
            <person name="Coutinho P.M."/>
            <person name="Csukai M."/>
            <person name="Dehal P."/>
            <person name="De Wit P."/>
            <person name="Donzelli B."/>
            <person name="van de Geest H.C."/>
            <person name="van Ham R.C.H.J."/>
            <person name="Hammond-Kosack K.E."/>
            <person name="Henrissat B."/>
            <person name="Kilian A."/>
            <person name="Kobayashi A.K."/>
            <person name="Koopmann E."/>
            <person name="Kourmpetis Y."/>
            <person name="Kuzniar A."/>
            <person name="Lindquist E."/>
            <person name="Lombard V."/>
            <person name="Maliepaard C."/>
            <person name="Martins N."/>
            <person name="Mehrabi R."/>
            <person name="Nap J.P.H."/>
            <person name="Ponomarenko A."/>
            <person name="Rudd J.J."/>
            <person name="Salamov A."/>
            <person name="Schmutz J."/>
            <person name="Schouten H.J."/>
            <person name="Shapiro H."/>
            <person name="Stergiopoulos I."/>
            <person name="Torriani S.F.F."/>
            <person name="Tu H."/>
            <person name="de Vries R.P."/>
            <person name="Waalwijk C."/>
            <person name="Ware S.B."/>
            <person name="Wiebenga A."/>
            <person name="Zwiers L.-H."/>
            <person name="Oliver R.P."/>
            <person name="Grigoriev I.V."/>
            <person name="Kema G.H.J."/>
        </authorList>
    </citation>
    <scope>NUCLEOTIDE SEQUENCE [LARGE SCALE GENOMIC DNA]</scope>
    <source>
        <strain evidence="14">CBS 115943 / IPO323</strain>
    </source>
</reference>
<comment type="similarity">
    <text evidence="2">Belongs to the UQCRH/QCR6 family.</text>
</comment>
<keyword evidence="4" id="KW-0679">Respiratory chain</keyword>
<dbReference type="Pfam" id="PF02320">
    <property type="entry name" value="UCR_hinge"/>
    <property type="match status" value="1"/>
</dbReference>
<dbReference type="EMBL" id="CM001198">
    <property type="protein sequence ID" value="EGP88669.1"/>
    <property type="molecule type" value="Genomic_DNA"/>
</dbReference>
<keyword evidence="7" id="KW-0496">Mitochondrion</keyword>
<dbReference type="HOGENOM" id="CLU_115913_0_0_1"/>
<evidence type="ECO:0000256" key="2">
    <source>
        <dbReference type="ARBA" id="ARBA00006498"/>
    </source>
</evidence>
<name>F9X7M7_ZYMTI</name>
<evidence type="ECO:0000313" key="13">
    <source>
        <dbReference type="EMBL" id="EGP88669.1"/>
    </source>
</evidence>
<gene>
    <name evidence="13" type="ORF">MYCGRDRAFT_108469</name>
</gene>
<evidence type="ECO:0000256" key="4">
    <source>
        <dbReference type="ARBA" id="ARBA00022660"/>
    </source>
</evidence>
<dbReference type="Proteomes" id="UP000008062">
    <property type="component" value="Chromosome 3"/>
</dbReference>
<dbReference type="GO" id="GO:0005743">
    <property type="term" value="C:mitochondrial inner membrane"/>
    <property type="evidence" value="ECO:0007669"/>
    <property type="project" value="UniProtKB-SubCell"/>
</dbReference>
<evidence type="ECO:0000256" key="10">
    <source>
        <dbReference type="ARBA" id="ARBA00044246"/>
    </source>
</evidence>
<dbReference type="KEGG" id="ztr:MYCGRDRAFT_108469"/>
<proteinExistence type="inferred from homology"/>
<feature type="domain" description="Ubiquinol-cytochrome C reductase hinge" evidence="12">
    <location>
        <begin position="78"/>
        <end position="145"/>
    </location>
</feature>
<evidence type="ECO:0000313" key="14">
    <source>
        <dbReference type="Proteomes" id="UP000008062"/>
    </source>
</evidence>
<dbReference type="SUPFAM" id="SSF81531">
    <property type="entry name" value="Non-heme 11 kDa protein of cytochrome bc1 complex (Ubiquinol-cytochrome c reductase)"/>
    <property type="match status" value="1"/>
</dbReference>
<accession>F9X7M7</accession>
<dbReference type="eggNOG" id="KOG4763">
    <property type="taxonomic scope" value="Eukaryota"/>
</dbReference>
<keyword evidence="6" id="KW-0249">Electron transport</keyword>
<dbReference type="FunFam" id="1.10.287.20:FF:000003">
    <property type="entry name" value="Cytochrome b-c1 complex subunit 6"/>
    <property type="match status" value="1"/>
</dbReference>
<dbReference type="GeneID" id="13395755"/>
<dbReference type="InParanoid" id="F9X7M7"/>
<dbReference type="InterPro" id="IPR036811">
    <property type="entry name" value="Ubol_cytC_Rdtase_hinge_dom_sf"/>
</dbReference>
<keyword evidence="3" id="KW-0813">Transport</keyword>
<evidence type="ECO:0000256" key="6">
    <source>
        <dbReference type="ARBA" id="ARBA00022982"/>
    </source>
</evidence>
<dbReference type="OrthoDB" id="405848at2759"/>
<evidence type="ECO:0000256" key="8">
    <source>
        <dbReference type="ARBA" id="ARBA00023136"/>
    </source>
</evidence>
<evidence type="ECO:0000256" key="7">
    <source>
        <dbReference type="ARBA" id="ARBA00023128"/>
    </source>
</evidence>